<proteinExistence type="predicted"/>
<evidence type="ECO:0000256" key="2">
    <source>
        <dbReference type="SAM" id="SignalP"/>
    </source>
</evidence>
<dbReference type="RefSeq" id="XP_001358423.3">
    <property type="nucleotide sequence ID" value="XM_001358386.4"/>
</dbReference>
<feature type="region of interest" description="Disordered" evidence="1">
    <location>
        <begin position="61"/>
        <end position="117"/>
    </location>
</feature>
<dbReference type="Proteomes" id="UP000001819">
    <property type="component" value="Chromosome 2"/>
</dbReference>
<feature type="compositionally biased region" description="Basic and acidic residues" evidence="1">
    <location>
        <begin position="99"/>
        <end position="110"/>
    </location>
</feature>
<gene>
    <name evidence="4" type="primary">LOC4801306</name>
</gene>
<dbReference type="InParanoid" id="A0A6I8UNZ1"/>
<dbReference type="AlphaFoldDB" id="A0A6I8UNZ1"/>
<feature type="region of interest" description="Disordered" evidence="1">
    <location>
        <begin position="147"/>
        <end position="203"/>
    </location>
</feature>
<evidence type="ECO:0000313" key="3">
    <source>
        <dbReference type="Proteomes" id="UP000001819"/>
    </source>
</evidence>
<dbReference type="KEGG" id="dpo:4801306"/>
<reference evidence="4" key="2">
    <citation type="submission" date="2025-08" db="UniProtKB">
        <authorList>
            <consortium name="RefSeq"/>
        </authorList>
    </citation>
    <scope>IDENTIFICATION</scope>
    <source>
        <strain evidence="4">MV-25-SWS-2005</strain>
        <tissue evidence="4">Whole body</tissue>
    </source>
</reference>
<name>A0A6I8UNZ1_DROPS</name>
<feature type="signal peptide" evidence="2">
    <location>
        <begin position="1"/>
        <end position="17"/>
    </location>
</feature>
<keyword evidence="3" id="KW-1185">Reference proteome</keyword>
<dbReference type="FunCoup" id="A0A6I8UNZ1">
    <property type="interactions" value="7"/>
</dbReference>
<reference evidence="3" key="1">
    <citation type="submission" date="2024-06" db="UniProtKB">
        <authorList>
            <consortium name="RefSeq"/>
        </authorList>
    </citation>
    <scope>NUCLEOTIDE SEQUENCE [LARGE SCALE GENOMIC DNA]</scope>
    <source>
        <strain evidence="3">MV2-25</strain>
    </source>
</reference>
<accession>A0A6I8UNZ1</accession>
<keyword evidence="2" id="KW-0732">Signal</keyword>
<evidence type="ECO:0000256" key="1">
    <source>
        <dbReference type="SAM" id="MobiDB-lite"/>
    </source>
</evidence>
<organism evidence="3 4">
    <name type="scientific">Drosophila pseudoobscura pseudoobscura</name>
    <name type="common">Fruit fly</name>
    <dbReference type="NCBI Taxonomy" id="46245"/>
    <lineage>
        <taxon>Eukaryota</taxon>
        <taxon>Metazoa</taxon>
        <taxon>Ecdysozoa</taxon>
        <taxon>Arthropoda</taxon>
        <taxon>Hexapoda</taxon>
        <taxon>Insecta</taxon>
        <taxon>Pterygota</taxon>
        <taxon>Neoptera</taxon>
        <taxon>Endopterygota</taxon>
        <taxon>Diptera</taxon>
        <taxon>Brachycera</taxon>
        <taxon>Muscomorpha</taxon>
        <taxon>Ephydroidea</taxon>
        <taxon>Drosophilidae</taxon>
        <taxon>Drosophila</taxon>
        <taxon>Sophophora</taxon>
    </lineage>
</organism>
<feature type="compositionally biased region" description="Basic residues" evidence="1">
    <location>
        <begin position="64"/>
        <end position="88"/>
    </location>
</feature>
<feature type="compositionally biased region" description="Low complexity" evidence="1">
    <location>
        <begin position="164"/>
        <end position="191"/>
    </location>
</feature>
<sequence length="203" mass="22134">MLAHVAACLALLAVISQKQMLLQAAPAPFPAIENAAFTSQDLLAEESAAVAWQQEVAPALSHVQNKRHRRHHGDSSSHRHHHHKRHWDHHFPGPSCHHGSHERFSPDHHHGPPQSFDPYPNGFGPFPGFGPPGHDIHQRPFQAELEPFKDNNGDFRPGPSQTRTSSVAPPRAATATSTTTTTVAPPLSSSTEDSPLAIDIRIG</sequence>
<feature type="chain" id="PRO_5026034738" evidence="2">
    <location>
        <begin position="18"/>
        <end position="203"/>
    </location>
</feature>
<protein>
    <submittedName>
        <fullName evidence="4">Acidic proline-rich protein PRP33</fullName>
    </submittedName>
</protein>
<evidence type="ECO:0000313" key="4">
    <source>
        <dbReference type="RefSeq" id="XP_001358423.3"/>
    </source>
</evidence>